<feature type="domain" description="Type I restriction modification DNA specificity" evidence="5">
    <location>
        <begin position="190"/>
        <end position="372"/>
    </location>
</feature>
<dbReference type="Gene3D" id="1.10.287.1120">
    <property type="entry name" value="Bipartite methylase S protein"/>
    <property type="match status" value="1"/>
</dbReference>
<dbReference type="Gene3D" id="3.90.220.20">
    <property type="entry name" value="DNA methylase specificity domains"/>
    <property type="match status" value="2"/>
</dbReference>
<dbReference type="GO" id="GO:0009307">
    <property type="term" value="P:DNA restriction-modification system"/>
    <property type="evidence" value="ECO:0007669"/>
    <property type="project" value="UniProtKB-KW"/>
</dbReference>
<keyword evidence="6" id="KW-0378">Hydrolase</keyword>
<organism evidence="6 7">
    <name type="scientific">Aliarcobacter butzleri</name>
    <dbReference type="NCBI Taxonomy" id="28197"/>
    <lineage>
        <taxon>Bacteria</taxon>
        <taxon>Pseudomonadati</taxon>
        <taxon>Campylobacterota</taxon>
        <taxon>Epsilonproteobacteria</taxon>
        <taxon>Campylobacterales</taxon>
        <taxon>Arcobacteraceae</taxon>
        <taxon>Aliarcobacter</taxon>
    </lineage>
</organism>
<protein>
    <submittedName>
        <fullName evidence="6">Restriction endonuclease subunit S</fullName>
        <ecNumber evidence="6">3.1.21.-</ecNumber>
    </submittedName>
</protein>
<evidence type="ECO:0000313" key="7">
    <source>
        <dbReference type="Proteomes" id="UP001237843"/>
    </source>
</evidence>
<keyword evidence="3" id="KW-0238">DNA-binding</keyword>
<dbReference type="EMBL" id="JAQTJH010000008">
    <property type="protein sequence ID" value="MDK2062355.1"/>
    <property type="molecule type" value="Genomic_DNA"/>
</dbReference>
<comment type="similarity">
    <text evidence="1">Belongs to the type-I restriction system S methylase family.</text>
</comment>
<proteinExistence type="inferred from homology"/>
<dbReference type="AlphaFoldDB" id="A0AAW6VNG9"/>
<evidence type="ECO:0000256" key="1">
    <source>
        <dbReference type="ARBA" id="ARBA00010923"/>
    </source>
</evidence>
<feature type="coiled-coil region" evidence="4">
    <location>
        <begin position="353"/>
        <end position="387"/>
    </location>
</feature>
<keyword evidence="4" id="KW-0175">Coiled coil</keyword>
<keyword evidence="6" id="KW-0255">Endonuclease</keyword>
<dbReference type="RefSeq" id="WP_284074760.1">
    <property type="nucleotide sequence ID" value="NZ_JAQTJH010000008.1"/>
</dbReference>
<dbReference type="PANTHER" id="PTHR30408:SF12">
    <property type="entry name" value="TYPE I RESTRICTION ENZYME MJAVIII SPECIFICITY SUBUNIT"/>
    <property type="match status" value="1"/>
</dbReference>
<dbReference type="CDD" id="cd17288">
    <property type="entry name" value="RMtype1_S_LlaAI06ORF1089P_TRD1-CR1_like"/>
    <property type="match status" value="1"/>
</dbReference>
<dbReference type="SUPFAM" id="SSF116734">
    <property type="entry name" value="DNA methylase specificity domain"/>
    <property type="match status" value="2"/>
</dbReference>
<name>A0AAW6VNG9_9BACT</name>
<dbReference type="InterPro" id="IPR000055">
    <property type="entry name" value="Restrct_endonuc_typeI_TRD"/>
</dbReference>
<reference evidence="6" key="2">
    <citation type="submission" date="2023-02" db="EMBL/GenBank/DDBJ databases">
        <authorList>
            <person name="Concha-Toloza M."/>
            <person name="Lopez-Cantillo M."/>
            <person name="Molina-Mora J."/>
            <person name="Collado L."/>
        </authorList>
    </citation>
    <scope>NUCLEOTIDE SEQUENCE</scope>
    <source>
        <strain evidence="6">FR1p273A</strain>
    </source>
</reference>
<dbReference type="Proteomes" id="UP001237843">
    <property type="component" value="Unassembled WGS sequence"/>
</dbReference>
<keyword evidence="6" id="KW-0540">Nuclease</keyword>
<dbReference type="GO" id="GO:0004519">
    <property type="term" value="F:endonuclease activity"/>
    <property type="evidence" value="ECO:0007669"/>
    <property type="project" value="UniProtKB-KW"/>
</dbReference>
<dbReference type="PANTHER" id="PTHR30408">
    <property type="entry name" value="TYPE-1 RESTRICTION ENZYME ECOKI SPECIFICITY PROTEIN"/>
    <property type="match status" value="1"/>
</dbReference>
<dbReference type="InterPro" id="IPR044946">
    <property type="entry name" value="Restrct_endonuc_typeI_TRD_sf"/>
</dbReference>
<keyword evidence="2" id="KW-0680">Restriction system</keyword>
<reference evidence="6" key="1">
    <citation type="journal article" date="2023" name="Antibiotics">
        <title>Genomic Characterization of Antibiotic-Resistant Campylobacterales Isolated from Chilean Poultry Meat.</title>
        <authorList>
            <person name="Concha-Toloza M."/>
            <person name="Lopez-Cantillo M."/>
            <person name="Molina-Mora J.A."/>
            <person name="Collado L."/>
        </authorList>
    </citation>
    <scope>NUCLEOTIDE SEQUENCE</scope>
    <source>
        <strain evidence="6">FR1p273A</strain>
    </source>
</reference>
<dbReference type="InterPro" id="IPR052021">
    <property type="entry name" value="Type-I_RS_S_subunit"/>
</dbReference>
<sequence length="390" mass="44546">MSTIKQGYKQTKVGIVPEDWEVVKVGEVLKIGSGKDYKHLSTGNIPVYGTGGYMLSVNEYLYDGESVCIGRKGTIDKPMFLNEKFWTVDTLFYTHSFKKSLPKYIYLTFLSIDWQKYNEASGVPSLSKTTIETIQIPLPPLKEQEKIAEILTTWDEAITKQTKLLKAKELQKKALMQKLLSGEVRFGSFNDKWNEIQVSQVFQNIGGTSLESEVIENGKYKFISIGNYSVDGRYIDNQQRVNLNKKTKDKLLYKDNLVMVLNDKTASGDLIGSTILINEDNTFIYNQRSERLICSNKIVPLYAWFKLNSKDFRKKIFSLSQGGTQIYINFPAVKKIKIKLPSLEEQAKIAEVLSLSDNEINLLKKELEELKQQKKALMQKLLTGEVRVKV</sequence>
<evidence type="ECO:0000256" key="3">
    <source>
        <dbReference type="ARBA" id="ARBA00023125"/>
    </source>
</evidence>
<evidence type="ECO:0000313" key="6">
    <source>
        <dbReference type="EMBL" id="MDK2062355.1"/>
    </source>
</evidence>
<dbReference type="Pfam" id="PF01420">
    <property type="entry name" value="Methylase_S"/>
    <property type="match status" value="2"/>
</dbReference>
<comment type="caution">
    <text evidence="6">The sequence shown here is derived from an EMBL/GenBank/DDBJ whole genome shotgun (WGS) entry which is preliminary data.</text>
</comment>
<dbReference type="GO" id="GO:0003677">
    <property type="term" value="F:DNA binding"/>
    <property type="evidence" value="ECO:0007669"/>
    <property type="project" value="UniProtKB-KW"/>
</dbReference>
<evidence type="ECO:0000259" key="5">
    <source>
        <dbReference type="Pfam" id="PF01420"/>
    </source>
</evidence>
<dbReference type="EC" id="3.1.21.-" evidence="6"/>
<accession>A0AAW6VNG9</accession>
<feature type="domain" description="Type I restriction modification DNA specificity" evidence="5">
    <location>
        <begin position="17"/>
        <end position="163"/>
    </location>
</feature>
<gene>
    <name evidence="6" type="ORF">PT520_07430</name>
</gene>
<evidence type="ECO:0000256" key="2">
    <source>
        <dbReference type="ARBA" id="ARBA00022747"/>
    </source>
</evidence>
<dbReference type="GO" id="GO:0016787">
    <property type="term" value="F:hydrolase activity"/>
    <property type="evidence" value="ECO:0007669"/>
    <property type="project" value="UniProtKB-KW"/>
</dbReference>
<evidence type="ECO:0000256" key="4">
    <source>
        <dbReference type="SAM" id="Coils"/>
    </source>
</evidence>